<gene>
    <name evidence="8" type="ORF">MEDL_66099</name>
</gene>
<comment type="similarity">
    <text evidence="2">Belongs to the tumor necrosis factor family.</text>
</comment>
<dbReference type="GO" id="GO:0006955">
    <property type="term" value="P:immune response"/>
    <property type="evidence" value="ECO:0007669"/>
    <property type="project" value="InterPro"/>
</dbReference>
<organism evidence="8 9">
    <name type="scientific">Mytilus edulis</name>
    <name type="common">Blue mussel</name>
    <dbReference type="NCBI Taxonomy" id="6550"/>
    <lineage>
        <taxon>Eukaryota</taxon>
        <taxon>Metazoa</taxon>
        <taxon>Spiralia</taxon>
        <taxon>Lophotrochozoa</taxon>
        <taxon>Mollusca</taxon>
        <taxon>Bivalvia</taxon>
        <taxon>Autobranchia</taxon>
        <taxon>Pteriomorphia</taxon>
        <taxon>Mytilida</taxon>
        <taxon>Mytiloidea</taxon>
        <taxon>Mytilidae</taxon>
        <taxon>Mytilinae</taxon>
        <taxon>Mytilus</taxon>
    </lineage>
</organism>
<evidence type="ECO:0000259" key="7">
    <source>
        <dbReference type="PROSITE" id="PS50262"/>
    </source>
</evidence>
<accession>A0A8S3VII3</accession>
<dbReference type="AlphaFoldDB" id="A0A8S3VII3"/>
<evidence type="ECO:0000313" key="8">
    <source>
        <dbReference type="EMBL" id="CAG2254613.1"/>
    </source>
</evidence>
<evidence type="ECO:0000256" key="3">
    <source>
        <dbReference type="ARBA" id="ARBA00022692"/>
    </source>
</evidence>
<dbReference type="OrthoDB" id="6059163at2759"/>
<dbReference type="GO" id="GO:0005164">
    <property type="term" value="F:tumor necrosis factor receptor binding"/>
    <property type="evidence" value="ECO:0007669"/>
    <property type="project" value="InterPro"/>
</dbReference>
<evidence type="ECO:0000256" key="6">
    <source>
        <dbReference type="SAM" id="Phobius"/>
    </source>
</evidence>
<dbReference type="InterPro" id="IPR017452">
    <property type="entry name" value="GPCR_Rhodpsn_7TM"/>
</dbReference>
<dbReference type="GO" id="GO:0016020">
    <property type="term" value="C:membrane"/>
    <property type="evidence" value="ECO:0007669"/>
    <property type="project" value="UniProtKB-SubCell"/>
</dbReference>
<evidence type="ECO:0000256" key="1">
    <source>
        <dbReference type="ARBA" id="ARBA00004370"/>
    </source>
</evidence>
<feature type="transmembrane region" description="Helical" evidence="6">
    <location>
        <begin position="191"/>
        <end position="212"/>
    </location>
</feature>
<dbReference type="InterPro" id="IPR006052">
    <property type="entry name" value="TNF_dom"/>
</dbReference>
<feature type="transmembrane region" description="Helical" evidence="6">
    <location>
        <begin position="159"/>
        <end position="179"/>
    </location>
</feature>
<dbReference type="PROSITE" id="PS50262">
    <property type="entry name" value="G_PROTEIN_RECEP_F1_2"/>
    <property type="match status" value="1"/>
</dbReference>
<keyword evidence="4 6" id="KW-1133">Transmembrane helix</keyword>
<sequence>MPNGAPPYIIQNWDESGSTAYSSGVHVWNSRIIVNTSGLYFVIAVRYFQLLPKGNNIKHLQALYHYVYRWNVFYPNDGNELLLKSVRTQKARKQIIGKRSSTVIMLFAVTVTDVFTLVNGGLNSVFYASQTYEVPLTKNQQRLAAPIYSTYLNSLPGRIGNFIIFLISLRGFFCVLQPLKIRMYSTKRNSYIAVCVAFILPAASGIPNLFLYNTEKVYSNITGQFTTVLRATSYGKDKELTNAVYITQEILWRYIPVIGVTVASSITAMLVLLNAKRRLVMAKASIKSRSEPTYEYRKPGHKNVIGCNCRVCSLSTARHHITNDHKHTSCYDCYAVLKQYIRSCFPDNICYVTH</sequence>
<keyword evidence="9" id="KW-1185">Reference proteome</keyword>
<feature type="transmembrane region" description="Helical" evidence="6">
    <location>
        <begin position="251"/>
        <end position="273"/>
    </location>
</feature>
<dbReference type="Gene3D" id="1.20.1070.10">
    <property type="entry name" value="Rhodopsin 7-helix transmembrane proteins"/>
    <property type="match status" value="1"/>
</dbReference>
<dbReference type="Pfam" id="PF00229">
    <property type="entry name" value="TNF"/>
    <property type="match status" value="1"/>
</dbReference>
<feature type="domain" description="G-protein coupled receptors family 1 profile" evidence="7">
    <location>
        <begin position="78"/>
        <end position="354"/>
    </location>
</feature>
<evidence type="ECO:0000256" key="5">
    <source>
        <dbReference type="ARBA" id="ARBA00023136"/>
    </source>
</evidence>
<evidence type="ECO:0000256" key="2">
    <source>
        <dbReference type="ARBA" id="ARBA00008670"/>
    </source>
</evidence>
<dbReference type="EMBL" id="CAJPWZ010003250">
    <property type="protein sequence ID" value="CAG2254613.1"/>
    <property type="molecule type" value="Genomic_DNA"/>
</dbReference>
<dbReference type="Proteomes" id="UP000683360">
    <property type="component" value="Unassembled WGS sequence"/>
</dbReference>
<proteinExistence type="inferred from homology"/>
<comment type="subcellular location">
    <subcellularLocation>
        <location evidence="1">Membrane</location>
    </subcellularLocation>
</comment>
<keyword evidence="3 6" id="KW-0812">Transmembrane</keyword>
<protein>
    <recommendedName>
        <fullName evidence="7">G-protein coupled receptors family 1 profile domain-containing protein</fullName>
    </recommendedName>
</protein>
<reference evidence="8" key="1">
    <citation type="submission" date="2021-03" db="EMBL/GenBank/DDBJ databases">
        <authorList>
            <person name="Bekaert M."/>
        </authorList>
    </citation>
    <scope>NUCLEOTIDE SEQUENCE</scope>
</reference>
<name>A0A8S3VII3_MYTED</name>
<comment type="caution">
    <text evidence="8">The sequence shown here is derived from an EMBL/GenBank/DDBJ whole genome shotgun (WGS) entry which is preliminary data.</text>
</comment>
<feature type="transmembrane region" description="Helical" evidence="6">
    <location>
        <begin position="102"/>
        <end position="122"/>
    </location>
</feature>
<dbReference type="SUPFAM" id="SSF49842">
    <property type="entry name" value="TNF-like"/>
    <property type="match status" value="1"/>
</dbReference>
<keyword evidence="5 6" id="KW-0472">Membrane</keyword>
<evidence type="ECO:0000256" key="4">
    <source>
        <dbReference type="ARBA" id="ARBA00022989"/>
    </source>
</evidence>
<dbReference type="SUPFAM" id="SSF81321">
    <property type="entry name" value="Family A G protein-coupled receptor-like"/>
    <property type="match status" value="1"/>
</dbReference>
<evidence type="ECO:0000313" key="9">
    <source>
        <dbReference type="Proteomes" id="UP000683360"/>
    </source>
</evidence>
<dbReference type="InterPro" id="IPR008983">
    <property type="entry name" value="Tumour_necrosis_fac-like_dom"/>
</dbReference>